<sequence>MSSFSTHVLDTARGLPAAGVPVTLSRADGSVLASGVTDDDGRWRAPDSAALTAGVVHRVTFETPGPFFPEATIAFRPERTDRHHHVPLLLSPYSYSTYLGS</sequence>
<dbReference type="EMBL" id="FOUY01000036">
    <property type="protein sequence ID" value="SFO19947.1"/>
    <property type="molecule type" value="Genomic_DNA"/>
</dbReference>
<organism evidence="2 3">
    <name type="scientific">Pseudonocardia ammonioxydans</name>
    <dbReference type="NCBI Taxonomy" id="260086"/>
    <lineage>
        <taxon>Bacteria</taxon>
        <taxon>Bacillati</taxon>
        <taxon>Actinomycetota</taxon>
        <taxon>Actinomycetes</taxon>
        <taxon>Pseudonocardiales</taxon>
        <taxon>Pseudonocardiaceae</taxon>
        <taxon>Pseudonocardia</taxon>
    </lineage>
</organism>
<dbReference type="Pfam" id="PF00576">
    <property type="entry name" value="Transthyretin"/>
    <property type="match status" value="1"/>
</dbReference>
<dbReference type="InterPro" id="IPR023418">
    <property type="entry name" value="Thyroxine_BS"/>
</dbReference>
<dbReference type="OrthoDB" id="9792386at2"/>
<dbReference type="GO" id="GO:0016787">
    <property type="term" value="F:hydrolase activity"/>
    <property type="evidence" value="ECO:0007669"/>
    <property type="project" value="UniProtKB-KW"/>
</dbReference>
<dbReference type="PANTHER" id="PTHR10395">
    <property type="entry name" value="URICASE AND TRANSTHYRETIN-RELATED"/>
    <property type="match status" value="1"/>
</dbReference>
<dbReference type="Gene3D" id="2.60.40.180">
    <property type="entry name" value="Transthyretin/hydroxyisourate hydrolase domain"/>
    <property type="match status" value="1"/>
</dbReference>
<dbReference type="SUPFAM" id="SSF49472">
    <property type="entry name" value="Transthyretin (synonym: prealbumin)"/>
    <property type="match status" value="1"/>
</dbReference>
<evidence type="ECO:0000259" key="1">
    <source>
        <dbReference type="Pfam" id="PF00576"/>
    </source>
</evidence>
<accession>A0A1I5F865</accession>
<dbReference type="AlphaFoldDB" id="A0A1I5F865"/>
<gene>
    <name evidence="2" type="ORF">SAMN05216207_10364</name>
</gene>
<evidence type="ECO:0000313" key="3">
    <source>
        <dbReference type="Proteomes" id="UP000199614"/>
    </source>
</evidence>
<dbReference type="GO" id="GO:0006144">
    <property type="term" value="P:purine nucleobase metabolic process"/>
    <property type="evidence" value="ECO:0007669"/>
    <property type="project" value="TreeGrafter"/>
</dbReference>
<keyword evidence="3" id="KW-1185">Reference proteome</keyword>
<evidence type="ECO:0000313" key="2">
    <source>
        <dbReference type="EMBL" id="SFO19947.1"/>
    </source>
</evidence>
<dbReference type="PROSITE" id="PS00768">
    <property type="entry name" value="TRANSTHYRETIN_1"/>
    <property type="match status" value="1"/>
</dbReference>
<dbReference type="Proteomes" id="UP000199614">
    <property type="component" value="Unassembled WGS sequence"/>
</dbReference>
<dbReference type="STRING" id="260086.SAMN05216207_10364"/>
<name>A0A1I5F865_PSUAM</name>
<reference evidence="2 3" key="1">
    <citation type="submission" date="2016-10" db="EMBL/GenBank/DDBJ databases">
        <authorList>
            <person name="de Groot N.N."/>
        </authorList>
    </citation>
    <scope>NUCLEOTIDE SEQUENCE [LARGE SCALE GENOMIC DNA]</scope>
    <source>
        <strain evidence="2 3">CGMCC 4.1877</strain>
    </source>
</reference>
<proteinExistence type="predicted"/>
<feature type="domain" description="Transthyretin/hydroxyisourate hydrolase" evidence="1">
    <location>
        <begin position="5"/>
        <end position="100"/>
    </location>
</feature>
<dbReference type="PANTHER" id="PTHR10395:SF7">
    <property type="entry name" value="5-HYDROXYISOURATE HYDROLASE"/>
    <property type="match status" value="1"/>
</dbReference>
<dbReference type="InterPro" id="IPR036817">
    <property type="entry name" value="Transthyretin/HIU_hydrolase_sf"/>
</dbReference>
<keyword evidence="2" id="KW-0378">Hydrolase</keyword>
<protein>
    <submittedName>
        <fullName evidence="2">5-hydroxyisourate hydrolase</fullName>
    </submittedName>
</protein>
<dbReference type="RefSeq" id="WP_093351370.1">
    <property type="nucleotide sequence ID" value="NZ_FOUY01000036.1"/>
</dbReference>
<dbReference type="InterPro" id="IPR023416">
    <property type="entry name" value="Transthyretin/HIU_hydrolase_d"/>
</dbReference>